<sequence>MKSIIPAQAIDVPHEMTTTGFELPGYRIHQSLGVVRGVVVRSRSVFGTIGAGFQTILGGNISLFTELAERTRLQAFDTMLHQAHLAGANAVIGVRYDANEIMSGVTEVLCYGTAVQVGPAAHAE</sequence>
<dbReference type="STRING" id="1379270.GEMMAAP_01860"/>
<keyword evidence="4" id="KW-1185">Reference proteome</keyword>
<organism evidence="3 4">
    <name type="scientific">Gemmatimonas phototrophica</name>
    <dbReference type="NCBI Taxonomy" id="1379270"/>
    <lineage>
        <taxon>Bacteria</taxon>
        <taxon>Pseudomonadati</taxon>
        <taxon>Gemmatimonadota</taxon>
        <taxon>Gemmatimonadia</taxon>
        <taxon>Gemmatimonadales</taxon>
        <taxon>Gemmatimonadaceae</taxon>
        <taxon>Gemmatimonas</taxon>
    </lineage>
</organism>
<dbReference type="InterPro" id="IPR002765">
    <property type="entry name" value="UPF0145_YbjQ-like"/>
</dbReference>
<evidence type="ECO:0000256" key="2">
    <source>
        <dbReference type="HAMAP-Rule" id="MF_00338"/>
    </source>
</evidence>
<comment type="similarity">
    <text evidence="1 2">Belongs to the UPF0145 family.</text>
</comment>
<evidence type="ECO:0000256" key="1">
    <source>
        <dbReference type="ARBA" id="ARBA00010751"/>
    </source>
</evidence>
<dbReference type="EMBL" id="CP011454">
    <property type="protein sequence ID" value="AMW03926.1"/>
    <property type="molecule type" value="Genomic_DNA"/>
</dbReference>
<dbReference type="InterPro" id="IPR035439">
    <property type="entry name" value="UPF0145_dom_sf"/>
</dbReference>
<evidence type="ECO:0000313" key="3">
    <source>
        <dbReference type="EMBL" id="AMW03926.1"/>
    </source>
</evidence>
<dbReference type="AlphaFoldDB" id="A0A143BFZ4"/>
<dbReference type="eggNOG" id="COG0393">
    <property type="taxonomic scope" value="Bacteria"/>
</dbReference>
<reference evidence="3 4" key="2">
    <citation type="journal article" date="2016" name="Environ. Microbiol. Rep.">
        <title>Metagenomic evidence for the presence of phototrophic Gemmatimonadetes bacteria in diverse environments.</title>
        <authorList>
            <person name="Zeng Y."/>
            <person name="Baumbach J."/>
            <person name="Barbosa E.G."/>
            <person name="Azevedo V."/>
            <person name="Zhang C."/>
            <person name="Koblizek M."/>
        </authorList>
    </citation>
    <scope>NUCLEOTIDE SEQUENCE [LARGE SCALE GENOMIC DNA]</scope>
    <source>
        <strain evidence="3 4">AP64</strain>
    </source>
</reference>
<reference evidence="3 4" key="1">
    <citation type="journal article" date="2014" name="Proc. Natl. Acad. Sci. U.S.A.">
        <title>Functional type 2 photosynthetic reaction centers found in the rare bacterial phylum Gemmatimonadetes.</title>
        <authorList>
            <person name="Zeng Y."/>
            <person name="Feng F."/>
            <person name="Medova H."/>
            <person name="Dean J."/>
            <person name="Koblizek M."/>
        </authorList>
    </citation>
    <scope>NUCLEOTIDE SEQUENCE [LARGE SCALE GENOMIC DNA]</scope>
    <source>
        <strain evidence="3 4">AP64</strain>
    </source>
</reference>
<evidence type="ECO:0000313" key="4">
    <source>
        <dbReference type="Proteomes" id="UP000076404"/>
    </source>
</evidence>
<dbReference type="Gene3D" id="3.30.110.70">
    <property type="entry name" value="Hypothetical protein apc22750. Chain B"/>
    <property type="match status" value="1"/>
</dbReference>
<dbReference type="PANTHER" id="PTHR34068">
    <property type="entry name" value="UPF0145 PROTEIN YBJQ"/>
    <property type="match status" value="1"/>
</dbReference>
<protein>
    <recommendedName>
        <fullName evidence="2">UPF0145 protein GEMMAAP_01860</fullName>
    </recommendedName>
</protein>
<accession>A0A143BFZ4</accession>
<dbReference type="Proteomes" id="UP000076404">
    <property type="component" value="Chromosome"/>
</dbReference>
<dbReference type="PANTHER" id="PTHR34068:SF2">
    <property type="entry name" value="UPF0145 PROTEIN SCO3412"/>
    <property type="match status" value="1"/>
</dbReference>
<dbReference type="KEGG" id="gph:GEMMAAP_01860"/>
<gene>
    <name evidence="3" type="ORF">GEMMAAP_01860</name>
</gene>
<dbReference type="Pfam" id="PF01906">
    <property type="entry name" value="YbjQ_1"/>
    <property type="match status" value="1"/>
</dbReference>
<dbReference type="SUPFAM" id="SSF117782">
    <property type="entry name" value="YbjQ-like"/>
    <property type="match status" value="1"/>
</dbReference>
<dbReference type="RefSeq" id="WP_053333942.1">
    <property type="nucleotide sequence ID" value="NZ_CP011454.1"/>
</dbReference>
<name>A0A143BFZ4_9BACT</name>
<dbReference type="HAMAP" id="MF_00338">
    <property type="entry name" value="UPF0145"/>
    <property type="match status" value="1"/>
</dbReference>
<proteinExistence type="inferred from homology"/>